<dbReference type="EMBL" id="WKRD01000011">
    <property type="protein sequence ID" value="MSC58390.1"/>
    <property type="molecule type" value="Genomic_DNA"/>
</dbReference>
<evidence type="ECO:0000313" key="1">
    <source>
        <dbReference type="EMBL" id="MSC58390.1"/>
    </source>
</evidence>
<reference evidence="1 2" key="1">
    <citation type="journal article" date="2019" name="Nat. Med.">
        <title>A library of human gut bacterial isolates paired with longitudinal multiomics data enables mechanistic microbiome research.</title>
        <authorList>
            <person name="Poyet M."/>
            <person name="Groussin M."/>
            <person name="Gibbons S.M."/>
            <person name="Avila-Pacheco J."/>
            <person name="Jiang X."/>
            <person name="Kearney S.M."/>
            <person name="Perrotta A.R."/>
            <person name="Berdy B."/>
            <person name="Zhao S."/>
            <person name="Lieberman T.D."/>
            <person name="Swanson P.K."/>
            <person name="Smith M."/>
            <person name="Roesemann S."/>
            <person name="Alexander J.E."/>
            <person name="Rich S.A."/>
            <person name="Livny J."/>
            <person name="Vlamakis H."/>
            <person name="Clish C."/>
            <person name="Bullock K."/>
            <person name="Deik A."/>
            <person name="Scott J."/>
            <person name="Pierce K.A."/>
            <person name="Xavier R.J."/>
            <person name="Alm E.J."/>
        </authorList>
    </citation>
    <scope>NUCLEOTIDE SEQUENCE [LARGE SCALE GENOMIC DNA]</scope>
    <source>
        <strain evidence="1 2">BIOML-A1</strain>
    </source>
</reference>
<dbReference type="Proteomes" id="UP000481964">
    <property type="component" value="Unassembled WGS sequence"/>
</dbReference>
<gene>
    <name evidence="1" type="ORF">GKE48_13190</name>
</gene>
<keyword evidence="1" id="KW-0238">DNA-binding</keyword>
<evidence type="ECO:0000313" key="2">
    <source>
        <dbReference type="Proteomes" id="UP000481964"/>
    </source>
</evidence>
<accession>A0A7C9LHE8</accession>
<name>A0A7C9LHE8_9FIRM</name>
<dbReference type="AlphaFoldDB" id="A0A7C9LHE8"/>
<organism evidence="1 2">
    <name type="scientific">Lachnospira eligens</name>
    <dbReference type="NCBI Taxonomy" id="39485"/>
    <lineage>
        <taxon>Bacteria</taxon>
        <taxon>Bacillati</taxon>
        <taxon>Bacillota</taxon>
        <taxon>Clostridia</taxon>
        <taxon>Lachnospirales</taxon>
        <taxon>Lachnospiraceae</taxon>
        <taxon>Lachnospira</taxon>
    </lineage>
</organism>
<comment type="caution">
    <text evidence="1">The sequence shown here is derived from an EMBL/GenBank/DDBJ whole genome shotgun (WGS) entry which is preliminary data.</text>
</comment>
<dbReference type="GO" id="GO:0003677">
    <property type="term" value="F:DNA binding"/>
    <property type="evidence" value="ECO:0007669"/>
    <property type="project" value="UniProtKB-KW"/>
</dbReference>
<proteinExistence type="predicted"/>
<sequence>MNYLTTIEMSKKWGITSRRIAILCEQGRIDGVVKKGKTWLIPCDAEKPEDARKNNHSKRGVLVC</sequence>
<protein>
    <submittedName>
        <fullName evidence="1">DNA-binding protein</fullName>
    </submittedName>
</protein>